<accession>A0A8H3VUK5</accession>
<organism evidence="2 3">
    <name type="scientific">Venturia inaequalis</name>
    <name type="common">Apple scab fungus</name>
    <dbReference type="NCBI Taxonomy" id="5025"/>
    <lineage>
        <taxon>Eukaryota</taxon>
        <taxon>Fungi</taxon>
        <taxon>Dikarya</taxon>
        <taxon>Ascomycota</taxon>
        <taxon>Pezizomycotina</taxon>
        <taxon>Dothideomycetes</taxon>
        <taxon>Pleosporomycetidae</taxon>
        <taxon>Venturiales</taxon>
        <taxon>Venturiaceae</taxon>
        <taxon>Venturia</taxon>
    </lineage>
</organism>
<comment type="caution">
    <text evidence="2">The sequence shown here is derived from an EMBL/GenBank/DDBJ whole genome shotgun (WGS) entry which is preliminary data.</text>
</comment>
<feature type="compositionally biased region" description="Polar residues" evidence="1">
    <location>
        <begin position="12"/>
        <end position="23"/>
    </location>
</feature>
<reference evidence="2 3" key="1">
    <citation type="submission" date="2019-07" db="EMBL/GenBank/DDBJ databases">
        <title>Venturia inaequalis Genome Resource.</title>
        <authorList>
            <person name="Lichtner F.J."/>
        </authorList>
    </citation>
    <scope>NUCLEOTIDE SEQUENCE [LARGE SCALE GENOMIC DNA]</scope>
    <source>
        <strain evidence="2 3">DMI_063113</strain>
    </source>
</reference>
<proteinExistence type="predicted"/>
<evidence type="ECO:0000313" key="2">
    <source>
        <dbReference type="EMBL" id="KAE9994440.1"/>
    </source>
</evidence>
<evidence type="ECO:0000313" key="3">
    <source>
        <dbReference type="Proteomes" id="UP000490939"/>
    </source>
</evidence>
<gene>
    <name evidence="2" type="ORF">EG327_010066</name>
</gene>
<evidence type="ECO:0000256" key="1">
    <source>
        <dbReference type="SAM" id="MobiDB-lite"/>
    </source>
</evidence>
<dbReference type="Proteomes" id="UP000490939">
    <property type="component" value="Unassembled WGS sequence"/>
</dbReference>
<feature type="region of interest" description="Disordered" evidence="1">
    <location>
        <begin position="1"/>
        <end position="29"/>
    </location>
</feature>
<keyword evidence="3" id="KW-1185">Reference proteome</keyword>
<sequence length="99" mass="10273">MAPSLSKIERSQACQASQGQDQDTATATATASASATASRLCEKTARTAAGSTLTAYFRLKKRLLEWSEAVCGSAVAQARKLQGQAGRWTLAAGLPGGRN</sequence>
<dbReference type="EMBL" id="WNWR01000007">
    <property type="protein sequence ID" value="KAE9994440.1"/>
    <property type="molecule type" value="Genomic_DNA"/>
</dbReference>
<protein>
    <submittedName>
        <fullName evidence="2">Uncharacterized protein</fullName>
    </submittedName>
</protein>
<name>A0A8H3VUK5_VENIN</name>
<dbReference type="AlphaFoldDB" id="A0A8H3VUK5"/>